<feature type="transmembrane region" description="Helical" evidence="2">
    <location>
        <begin position="199"/>
        <end position="219"/>
    </location>
</feature>
<feature type="transmembrane region" description="Helical" evidence="2">
    <location>
        <begin position="239"/>
        <end position="260"/>
    </location>
</feature>
<dbReference type="InterPro" id="IPR045340">
    <property type="entry name" value="DUF6533"/>
</dbReference>
<keyword evidence="2" id="KW-0812">Transmembrane</keyword>
<evidence type="ECO:0000313" key="4">
    <source>
        <dbReference type="EMBL" id="EMD37507.1"/>
    </source>
</evidence>
<keyword evidence="2" id="KW-1133">Transmembrane helix</keyword>
<accession>M2RGC8</accession>
<feature type="region of interest" description="Disordered" evidence="1">
    <location>
        <begin position="343"/>
        <end position="371"/>
    </location>
</feature>
<evidence type="ECO:0000256" key="2">
    <source>
        <dbReference type="SAM" id="Phobius"/>
    </source>
</evidence>
<feature type="domain" description="DUF6533" evidence="3">
    <location>
        <begin position="35"/>
        <end position="73"/>
    </location>
</feature>
<dbReference type="AlphaFoldDB" id="M2RGC8"/>
<dbReference type="EMBL" id="KB445796">
    <property type="protein sequence ID" value="EMD37507.1"/>
    <property type="molecule type" value="Genomic_DNA"/>
</dbReference>
<keyword evidence="5" id="KW-1185">Reference proteome</keyword>
<dbReference type="OrthoDB" id="2745134at2759"/>
<proteinExistence type="predicted"/>
<name>M2RGC8_CERS8</name>
<feature type="transmembrane region" description="Helical" evidence="2">
    <location>
        <begin position="143"/>
        <end position="168"/>
    </location>
</feature>
<feature type="transmembrane region" description="Helical" evidence="2">
    <location>
        <begin position="72"/>
        <end position="93"/>
    </location>
</feature>
<evidence type="ECO:0000313" key="5">
    <source>
        <dbReference type="Proteomes" id="UP000016930"/>
    </source>
</evidence>
<dbReference type="Pfam" id="PF20151">
    <property type="entry name" value="DUF6533"/>
    <property type="match status" value="1"/>
</dbReference>
<keyword evidence="2" id="KW-0472">Membrane</keyword>
<protein>
    <recommendedName>
        <fullName evidence="3">DUF6533 domain-containing protein</fullName>
    </recommendedName>
</protein>
<sequence>MSIRDNFESFQVSLMTPVVASGMLIVDQDIAAGTSTSVIIFYDYALTVSQEVEYIWKREFSSVALLFGFNRFILLTWAGANMWIGAAMFDLSASGFRSILSHNRAKRNCTIVENLSNVCTILATAVRAAFTALRIYAIGNGQWALAIAIFVLSSATILIPIYQIITFLSIPWFTGMGLSCTNVDLNTQSPAVERKFADATLACTAVSAFVDLLGIVLTWRRTHISEQLRCASVGSLTDVLLREGALYFIVLLVLNVLAFLDEWNLKLNIQNFGNVLDIISQFQTPLLSITVSHFLLNLREVAYGVEPCIPDTPQISVDFSMSFSQASYRSQLGSFVEPMGDGLTHGQHDSDEDADLIDGSSAHIGRDGVDI</sequence>
<evidence type="ECO:0000256" key="1">
    <source>
        <dbReference type="SAM" id="MobiDB-lite"/>
    </source>
</evidence>
<feature type="transmembrane region" description="Helical" evidence="2">
    <location>
        <begin position="114"/>
        <end position="137"/>
    </location>
</feature>
<organism evidence="4 5">
    <name type="scientific">Ceriporiopsis subvermispora (strain B)</name>
    <name type="common">White-rot fungus</name>
    <name type="synonym">Gelatoporia subvermispora</name>
    <dbReference type="NCBI Taxonomy" id="914234"/>
    <lineage>
        <taxon>Eukaryota</taxon>
        <taxon>Fungi</taxon>
        <taxon>Dikarya</taxon>
        <taxon>Basidiomycota</taxon>
        <taxon>Agaricomycotina</taxon>
        <taxon>Agaricomycetes</taxon>
        <taxon>Polyporales</taxon>
        <taxon>Gelatoporiaceae</taxon>
        <taxon>Gelatoporia</taxon>
    </lineage>
</organism>
<gene>
    <name evidence="4" type="ORF">CERSUDRAFT_114148</name>
</gene>
<dbReference type="HOGENOM" id="CLU_053360_1_0_1"/>
<evidence type="ECO:0000259" key="3">
    <source>
        <dbReference type="Pfam" id="PF20151"/>
    </source>
</evidence>
<reference evidence="4 5" key="1">
    <citation type="journal article" date="2012" name="Proc. Natl. Acad. Sci. U.S.A.">
        <title>Comparative genomics of Ceriporiopsis subvermispora and Phanerochaete chrysosporium provide insight into selective ligninolysis.</title>
        <authorList>
            <person name="Fernandez-Fueyo E."/>
            <person name="Ruiz-Duenas F.J."/>
            <person name="Ferreira P."/>
            <person name="Floudas D."/>
            <person name="Hibbett D.S."/>
            <person name="Canessa P."/>
            <person name="Larrondo L.F."/>
            <person name="James T.Y."/>
            <person name="Seelenfreund D."/>
            <person name="Lobos S."/>
            <person name="Polanco R."/>
            <person name="Tello M."/>
            <person name="Honda Y."/>
            <person name="Watanabe T."/>
            <person name="Watanabe T."/>
            <person name="Ryu J.S."/>
            <person name="Kubicek C.P."/>
            <person name="Schmoll M."/>
            <person name="Gaskell J."/>
            <person name="Hammel K.E."/>
            <person name="St John F.J."/>
            <person name="Vanden Wymelenberg A."/>
            <person name="Sabat G."/>
            <person name="Splinter BonDurant S."/>
            <person name="Syed K."/>
            <person name="Yadav J.S."/>
            <person name="Doddapaneni H."/>
            <person name="Subramanian V."/>
            <person name="Lavin J.L."/>
            <person name="Oguiza J.A."/>
            <person name="Perez G."/>
            <person name="Pisabarro A.G."/>
            <person name="Ramirez L."/>
            <person name="Santoyo F."/>
            <person name="Master E."/>
            <person name="Coutinho P.M."/>
            <person name="Henrissat B."/>
            <person name="Lombard V."/>
            <person name="Magnuson J.K."/>
            <person name="Kuees U."/>
            <person name="Hori C."/>
            <person name="Igarashi K."/>
            <person name="Samejima M."/>
            <person name="Held B.W."/>
            <person name="Barry K.W."/>
            <person name="LaButti K.M."/>
            <person name="Lapidus A."/>
            <person name="Lindquist E.A."/>
            <person name="Lucas S.M."/>
            <person name="Riley R."/>
            <person name="Salamov A.A."/>
            <person name="Hoffmeister D."/>
            <person name="Schwenk D."/>
            <person name="Hadar Y."/>
            <person name="Yarden O."/>
            <person name="de Vries R.P."/>
            <person name="Wiebenga A."/>
            <person name="Stenlid J."/>
            <person name="Eastwood D."/>
            <person name="Grigoriev I.V."/>
            <person name="Berka R.M."/>
            <person name="Blanchette R.A."/>
            <person name="Kersten P."/>
            <person name="Martinez A.T."/>
            <person name="Vicuna R."/>
            <person name="Cullen D."/>
        </authorList>
    </citation>
    <scope>NUCLEOTIDE SEQUENCE [LARGE SCALE GENOMIC DNA]</scope>
    <source>
        <strain evidence="4 5">B</strain>
    </source>
</reference>
<dbReference type="Proteomes" id="UP000016930">
    <property type="component" value="Unassembled WGS sequence"/>
</dbReference>